<proteinExistence type="predicted"/>
<protein>
    <submittedName>
        <fullName evidence="2">Uncharacterized protein</fullName>
    </submittedName>
</protein>
<organism evidence="2 3">
    <name type="scientific">Acetobacter persici</name>
    <dbReference type="NCBI Taxonomy" id="1076596"/>
    <lineage>
        <taxon>Bacteria</taxon>
        <taxon>Pseudomonadati</taxon>
        <taxon>Pseudomonadota</taxon>
        <taxon>Alphaproteobacteria</taxon>
        <taxon>Acetobacterales</taxon>
        <taxon>Acetobacteraceae</taxon>
        <taxon>Acetobacter</taxon>
    </lineage>
</organism>
<keyword evidence="1" id="KW-0812">Transmembrane</keyword>
<dbReference type="Proteomes" id="UP000548726">
    <property type="component" value="Unassembled WGS sequence"/>
</dbReference>
<keyword evidence="1" id="KW-0472">Membrane</keyword>
<keyword evidence="1" id="KW-1133">Transmembrane helix</keyword>
<dbReference type="EMBL" id="BLJP01000012">
    <property type="protein sequence ID" value="GFE94397.1"/>
    <property type="molecule type" value="Genomic_DNA"/>
</dbReference>
<feature type="transmembrane region" description="Helical" evidence="1">
    <location>
        <begin position="16"/>
        <end position="40"/>
    </location>
</feature>
<gene>
    <name evidence="2" type="ORF">DmAi_24560</name>
</gene>
<reference evidence="2 3" key="1">
    <citation type="journal article" date="2020" name="Cell Rep.">
        <title>Local necrotic cells trigger systemic immune activation via gut microbiome dysbiosis in Drosophila.</title>
        <authorList>
            <person name="Kosakamoto H."/>
            <person name="Yamauchi T."/>
            <person name="Akuzawa-Tokita Y."/>
            <person name="Nishimura K."/>
            <person name="Soga T."/>
            <person name="Murakami T."/>
            <person name="Mori H."/>
            <person name="Yamamoto K."/>
            <person name="Miyazaki R."/>
            <person name="Koto A."/>
            <person name="Miura M."/>
            <person name="Obata F."/>
        </authorList>
    </citation>
    <scope>NUCLEOTIDE SEQUENCE [LARGE SCALE GENOMIC DNA]</scope>
    <source>
        <strain evidence="2 3">Ai</strain>
    </source>
</reference>
<evidence type="ECO:0000256" key="1">
    <source>
        <dbReference type="SAM" id="Phobius"/>
    </source>
</evidence>
<comment type="caution">
    <text evidence="2">The sequence shown here is derived from an EMBL/GenBank/DDBJ whole genome shotgun (WGS) entry which is preliminary data.</text>
</comment>
<dbReference type="AlphaFoldDB" id="A0A6V8IBG2"/>
<sequence>MSIFCGLFSTKHVDAWISGGVGVFGAVIGSVVTILFTYFYNKNIKNKENKEKLSISTFTLYHKINLIYSTSKDLYGDFKIGMDKSTVGEKYFFTVPEIRMSNSNIEISTDELWMAVQIGGANLLNYLTCLDADFNGALDFLKIYNEKRNLVLDKIIKIKRENGNLETEGILIKFNFSQKELNEFELESNQLDRIVLDIKEKLNDVKSRAWESLVIIMNMKNNPLGKGVTFTVTDPQGKEISFVTQ</sequence>
<accession>A0A6V8IBG2</accession>
<name>A0A6V8IBG2_9PROT</name>
<evidence type="ECO:0000313" key="2">
    <source>
        <dbReference type="EMBL" id="GFE94397.1"/>
    </source>
</evidence>
<dbReference type="RefSeq" id="WP_143217615.1">
    <property type="nucleotide sequence ID" value="NZ_BLJP01000012.1"/>
</dbReference>
<evidence type="ECO:0000313" key="3">
    <source>
        <dbReference type="Proteomes" id="UP000548726"/>
    </source>
</evidence>
<keyword evidence="3" id="KW-1185">Reference proteome</keyword>